<dbReference type="Proteomes" id="UP000189883">
    <property type="component" value="Chromosome"/>
</dbReference>
<dbReference type="AlphaFoldDB" id="A0A1S7DRR7"/>
<accession>A0A1S7DRR7</accession>
<protein>
    <recommendedName>
        <fullName evidence="3">Lipopolysaccharide biosynthesis protein</fullName>
    </recommendedName>
</protein>
<evidence type="ECO:0008006" key="3">
    <source>
        <dbReference type="Google" id="ProtNLM"/>
    </source>
</evidence>
<gene>
    <name evidence="1" type="ORF">AB406_0879</name>
</gene>
<dbReference type="EMBL" id="CP011859">
    <property type="protein sequence ID" value="AQY21833.1"/>
    <property type="molecule type" value="Genomic_DNA"/>
</dbReference>
<evidence type="ECO:0000313" key="2">
    <source>
        <dbReference type="Proteomes" id="UP000189883"/>
    </source>
</evidence>
<reference evidence="1 2" key="1">
    <citation type="submission" date="2015-06" db="EMBL/GenBank/DDBJ databases">
        <title>R. anatipestifer strain HXb2 is the most virulent strain so far, and the genome sequence would help us uncover the pathogenesis.</title>
        <authorList>
            <person name="Hu Q."/>
            <person name="Qi J."/>
            <person name="Bo H."/>
            <person name="Liu G."/>
            <person name="Tao M."/>
            <person name="Ding Y."/>
            <person name="Xue Y."/>
        </authorList>
    </citation>
    <scope>NUCLEOTIDE SEQUENCE [LARGE SCALE GENOMIC DNA]</scope>
    <source>
        <strain evidence="1 2">HXb2</strain>
    </source>
</reference>
<dbReference type="RefSeq" id="WP_079207100.1">
    <property type="nucleotide sequence ID" value="NZ_CP011859.1"/>
</dbReference>
<organism evidence="1 2">
    <name type="scientific">Riemerella anatipestifer</name>
    <name type="common">Moraxella anatipestifer</name>
    <dbReference type="NCBI Taxonomy" id="34085"/>
    <lineage>
        <taxon>Bacteria</taxon>
        <taxon>Pseudomonadati</taxon>
        <taxon>Bacteroidota</taxon>
        <taxon>Flavobacteriia</taxon>
        <taxon>Flavobacteriales</taxon>
        <taxon>Weeksellaceae</taxon>
        <taxon>Riemerella</taxon>
    </lineage>
</organism>
<proteinExistence type="predicted"/>
<name>A0A1S7DRR7_RIEAN</name>
<evidence type="ECO:0000313" key="1">
    <source>
        <dbReference type="EMBL" id="AQY21833.1"/>
    </source>
</evidence>
<sequence>MSRDFRGKSIILGVPNHFGLPECFRKNLEYLGFKVYLLPYDANAKSQLIWQDYLIHGAKKIFLNNRVYKAEKLSEIQEVNQLKFIEELGSVDYALVVRPDLFSRKVLQSIKEKSDFSVGYQWDGMSRFPLASTRISHFDKFYVFDKEDTKRFPNTYHTTNFYFDYISQQVDIKQDVFFVGTFMKDRMEMLVSLSELLKSFGLSLNMTVVYGNESKIKPYKNTPIQFRKTGNSFETSMLESMASNILIDVENTIHKGLSFRCFEAVGFSKKLITNNRLVKNYDFYDENNIFVVESGCSQVDFEQFINKSYKSQHDIASKYSFSYWFSKLFC</sequence>